<organism evidence="10 11">
    <name type="scientific">Candidatus Polarisedimenticola svalbardensis</name>
    <dbReference type="NCBI Taxonomy" id="2886004"/>
    <lineage>
        <taxon>Bacteria</taxon>
        <taxon>Pseudomonadati</taxon>
        <taxon>Acidobacteriota</taxon>
        <taxon>Candidatus Polarisedimenticolia</taxon>
        <taxon>Candidatus Polarisedimenticolales</taxon>
        <taxon>Candidatus Polarisedimenticolaceae</taxon>
        <taxon>Candidatus Polarisedimenticola</taxon>
    </lineage>
</organism>
<keyword evidence="3" id="KW-0963">Cytoplasm</keyword>
<sequence>MAKEPQFVRTTVLAVRHGGHVVLASDGQVTLDKSVVKDKARKVRRLGNGNVLAGFAGGAADAFALLTRFEEMLSAHSGKLERAAVELVKAWRTDRALRQLQAMLVVADKEKTLLLSGTGDLIEPDDGILGIGSGSVPAMAAARALVTHTSLSAREIVEASLNIAAGIDIYTNNNLTIEEI</sequence>
<dbReference type="EMBL" id="JACXWD010000006">
    <property type="protein sequence ID" value="MBD3867119.1"/>
    <property type="molecule type" value="Genomic_DNA"/>
</dbReference>
<dbReference type="PANTHER" id="PTHR32194">
    <property type="entry name" value="METALLOPROTEASE TLDD"/>
    <property type="match status" value="1"/>
</dbReference>
<evidence type="ECO:0000256" key="1">
    <source>
        <dbReference type="ARBA" id="ARBA00004496"/>
    </source>
</evidence>
<evidence type="ECO:0000256" key="2">
    <source>
        <dbReference type="ARBA" id="ARBA00006053"/>
    </source>
</evidence>
<dbReference type="GO" id="GO:0046872">
    <property type="term" value="F:metal ion binding"/>
    <property type="evidence" value="ECO:0007669"/>
    <property type="project" value="UniProtKB-KW"/>
</dbReference>
<proteinExistence type="inferred from homology"/>
<dbReference type="AlphaFoldDB" id="A0A8J6XZA7"/>
<accession>A0A8J6XZA7</accession>
<dbReference type="EC" id="3.4.25.2" evidence="10"/>
<dbReference type="InterPro" id="IPR022281">
    <property type="entry name" value="ATP-dep_Prtase_HsIV_su"/>
</dbReference>
<dbReference type="InterPro" id="IPR029055">
    <property type="entry name" value="Ntn_hydrolases_N"/>
</dbReference>
<comment type="subcellular location">
    <subcellularLocation>
        <location evidence="1">Cytoplasm</location>
    </subcellularLocation>
</comment>
<dbReference type="Gene3D" id="3.60.20.10">
    <property type="entry name" value="Glutamine Phosphoribosylpyrophosphate, subunit 1, domain 1"/>
    <property type="match status" value="1"/>
</dbReference>
<dbReference type="InterPro" id="IPR001353">
    <property type="entry name" value="Proteasome_sua/b"/>
</dbReference>
<evidence type="ECO:0000313" key="11">
    <source>
        <dbReference type="Proteomes" id="UP000648239"/>
    </source>
</evidence>
<dbReference type="GO" id="GO:0005839">
    <property type="term" value="C:proteasome core complex"/>
    <property type="evidence" value="ECO:0007669"/>
    <property type="project" value="InterPro"/>
</dbReference>
<dbReference type="GO" id="GO:0051603">
    <property type="term" value="P:proteolysis involved in protein catabolic process"/>
    <property type="evidence" value="ECO:0007669"/>
    <property type="project" value="InterPro"/>
</dbReference>
<comment type="caution">
    <text evidence="10">The sequence shown here is derived from an EMBL/GenBank/DDBJ whole genome shotgun (WGS) entry which is preliminary data.</text>
</comment>
<keyword evidence="6" id="KW-0888">Threonine protease</keyword>
<protein>
    <submittedName>
        <fullName evidence="10">ATP-dependent protease subunit HslV</fullName>
        <ecNumber evidence="10">3.4.25.2</ecNumber>
    </submittedName>
</protein>
<evidence type="ECO:0000256" key="5">
    <source>
        <dbReference type="ARBA" id="ARBA00022670"/>
    </source>
</evidence>
<evidence type="ECO:0000256" key="9">
    <source>
        <dbReference type="ARBA" id="ARBA00023053"/>
    </source>
</evidence>
<keyword evidence="4" id="KW-0021">Allosteric enzyme</keyword>
<name>A0A8J6XZA7_9BACT</name>
<evidence type="ECO:0000256" key="8">
    <source>
        <dbReference type="ARBA" id="ARBA00022801"/>
    </source>
</evidence>
<evidence type="ECO:0000256" key="4">
    <source>
        <dbReference type="ARBA" id="ARBA00022533"/>
    </source>
</evidence>
<keyword evidence="8 10" id="KW-0378">Hydrolase</keyword>
<dbReference type="PANTHER" id="PTHR32194:SF0">
    <property type="entry name" value="ATP-DEPENDENT PROTEASE SUBUNIT HSLV"/>
    <property type="match status" value="1"/>
</dbReference>
<dbReference type="Proteomes" id="UP000648239">
    <property type="component" value="Unassembled WGS sequence"/>
</dbReference>
<reference evidence="10 11" key="1">
    <citation type="submission" date="2020-08" db="EMBL/GenBank/DDBJ databases">
        <title>Acidobacteriota in marine sediments use diverse sulfur dissimilation pathways.</title>
        <authorList>
            <person name="Wasmund K."/>
        </authorList>
    </citation>
    <scope>NUCLEOTIDE SEQUENCE [LARGE SCALE GENOMIC DNA]</scope>
    <source>
        <strain evidence="10">MAG AM4</strain>
    </source>
</reference>
<keyword evidence="5 10" id="KW-0645">Protease</keyword>
<evidence type="ECO:0000256" key="6">
    <source>
        <dbReference type="ARBA" id="ARBA00022698"/>
    </source>
</evidence>
<keyword evidence="9" id="KW-0915">Sodium</keyword>
<dbReference type="NCBIfam" id="TIGR03692">
    <property type="entry name" value="ATP_dep_HslV"/>
    <property type="match status" value="1"/>
</dbReference>
<dbReference type="PROSITE" id="PS51476">
    <property type="entry name" value="PROTEASOME_BETA_2"/>
    <property type="match status" value="1"/>
</dbReference>
<evidence type="ECO:0000256" key="3">
    <source>
        <dbReference type="ARBA" id="ARBA00022490"/>
    </source>
</evidence>
<dbReference type="GO" id="GO:0009376">
    <property type="term" value="C:HslUV protease complex"/>
    <property type="evidence" value="ECO:0007669"/>
    <property type="project" value="InterPro"/>
</dbReference>
<keyword evidence="7" id="KW-0479">Metal-binding</keyword>
<comment type="similarity">
    <text evidence="2">Belongs to the peptidase T1B family. HslV subfamily.</text>
</comment>
<dbReference type="Pfam" id="PF00227">
    <property type="entry name" value="Proteasome"/>
    <property type="match status" value="1"/>
</dbReference>
<dbReference type="SUPFAM" id="SSF56235">
    <property type="entry name" value="N-terminal nucleophile aminohydrolases (Ntn hydrolases)"/>
    <property type="match status" value="1"/>
</dbReference>
<dbReference type="GO" id="GO:0004298">
    <property type="term" value="F:threonine-type endopeptidase activity"/>
    <property type="evidence" value="ECO:0007669"/>
    <property type="project" value="UniProtKB-KW"/>
</dbReference>
<dbReference type="NCBIfam" id="NF003964">
    <property type="entry name" value="PRK05456.1"/>
    <property type="match status" value="1"/>
</dbReference>
<gene>
    <name evidence="10" type="primary">hslV</name>
    <name evidence="10" type="ORF">IFK94_03255</name>
</gene>
<evidence type="ECO:0000256" key="7">
    <source>
        <dbReference type="ARBA" id="ARBA00022723"/>
    </source>
</evidence>
<dbReference type="InterPro" id="IPR023333">
    <property type="entry name" value="Proteasome_suB-type"/>
</dbReference>
<evidence type="ECO:0000313" key="10">
    <source>
        <dbReference type="EMBL" id="MBD3867119.1"/>
    </source>
</evidence>